<accession>A0A816REP3</accession>
<dbReference type="Proteomes" id="UP001295469">
    <property type="component" value="Chromosome C01"/>
</dbReference>
<evidence type="ECO:0000256" key="1">
    <source>
        <dbReference type="SAM" id="MobiDB-lite"/>
    </source>
</evidence>
<proteinExistence type="predicted"/>
<gene>
    <name evidence="2" type="ORF">DARMORV10_C01P20660.1</name>
</gene>
<evidence type="ECO:0000313" key="2">
    <source>
        <dbReference type="EMBL" id="CAF2071613.1"/>
    </source>
</evidence>
<sequence>MVKMKLARLILGWSSRVHIHVGGPTKNHLSNHLNVRCRWKLWLQVTVGRNEEWSDNIGCLFGAFIGGRHVMVTGERRVHRSTQNEKQREAVSLSS</sequence>
<name>A0A816REP3_BRANA</name>
<feature type="region of interest" description="Disordered" evidence="1">
    <location>
        <begin position="76"/>
        <end position="95"/>
    </location>
</feature>
<protein>
    <submittedName>
        <fullName evidence="2">(rape) hypothetical protein</fullName>
    </submittedName>
</protein>
<organism evidence="2">
    <name type="scientific">Brassica napus</name>
    <name type="common">Rape</name>
    <dbReference type="NCBI Taxonomy" id="3708"/>
    <lineage>
        <taxon>Eukaryota</taxon>
        <taxon>Viridiplantae</taxon>
        <taxon>Streptophyta</taxon>
        <taxon>Embryophyta</taxon>
        <taxon>Tracheophyta</taxon>
        <taxon>Spermatophyta</taxon>
        <taxon>Magnoliopsida</taxon>
        <taxon>eudicotyledons</taxon>
        <taxon>Gunneridae</taxon>
        <taxon>Pentapetalae</taxon>
        <taxon>rosids</taxon>
        <taxon>malvids</taxon>
        <taxon>Brassicales</taxon>
        <taxon>Brassicaceae</taxon>
        <taxon>Brassiceae</taxon>
        <taxon>Brassica</taxon>
    </lineage>
</organism>
<dbReference type="AlphaFoldDB" id="A0A816REP3"/>
<reference evidence="2" key="1">
    <citation type="submission" date="2021-01" db="EMBL/GenBank/DDBJ databases">
        <authorList>
            <consortium name="Genoscope - CEA"/>
            <person name="William W."/>
        </authorList>
    </citation>
    <scope>NUCLEOTIDE SEQUENCE</scope>
</reference>
<dbReference type="EMBL" id="HG994365">
    <property type="protein sequence ID" value="CAF2071613.1"/>
    <property type="molecule type" value="Genomic_DNA"/>
</dbReference>